<dbReference type="SUPFAM" id="SSF53756">
    <property type="entry name" value="UDP-Glycosyltransferase/glycogen phosphorylase"/>
    <property type="match status" value="1"/>
</dbReference>
<dbReference type="Gene3D" id="3.40.50.2000">
    <property type="entry name" value="Glycogen Phosphorylase B"/>
    <property type="match status" value="2"/>
</dbReference>
<gene>
    <name evidence="4" type="ORF">DLD77_05440</name>
</gene>
<reference evidence="4 5" key="1">
    <citation type="submission" date="2018-05" db="EMBL/GenBank/DDBJ databases">
        <title>Chitinophaga sp. nov., isolated from rhizosphere soil of Alhagi.</title>
        <authorList>
            <person name="Liu Y."/>
        </authorList>
    </citation>
    <scope>NUCLEOTIDE SEQUENCE [LARGE SCALE GENOMIC DNA]</scope>
    <source>
        <strain evidence="4 5">T22</strain>
    </source>
</reference>
<dbReference type="PANTHER" id="PTHR12526">
    <property type="entry name" value="GLYCOSYLTRANSFERASE"/>
    <property type="match status" value="1"/>
</dbReference>
<dbReference type="RefSeq" id="WP_119077387.1">
    <property type="nucleotide sequence ID" value="NZ_CP029600.1"/>
</dbReference>
<name>A0ABN5LPJ4_9BACT</name>
<dbReference type="EMBL" id="CP029600">
    <property type="protein sequence ID" value="AWO01172.1"/>
    <property type="molecule type" value="Genomic_DNA"/>
</dbReference>
<evidence type="ECO:0000313" key="4">
    <source>
        <dbReference type="EMBL" id="AWO01172.1"/>
    </source>
</evidence>
<dbReference type="PANTHER" id="PTHR12526:SF640">
    <property type="entry name" value="COLANIC ACID BIOSYNTHESIS GLYCOSYLTRANSFERASE WCAL-RELATED"/>
    <property type="match status" value="1"/>
</dbReference>
<evidence type="ECO:0000256" key="1">
    <source>
        <dbReference type="ARBA" id="ARBA00009481"/>
    </source>
</evidence>
<keyword evidence="2" id="KW-0328">Glycosyltransferase</keyword>
<dbReference type="Proteomes" id="UP000246099">
    <property type="component" value="Chromosome"/>
</dbReference>
<sequence length="381" mass="43517">MKIIHLRDQYLRVSFVYFLLKGFRKYEHWVACREIITRDLKLYPYGKIIKTSRLFSFTWLLDKFLTVKMKFKARPVNDWVAYYQLLKEEADILVLHAHMGPQGYYAIPLAEKLKKNLFVTFYGSDMSDVPKLPGWDERYHTLFHKAARIIVEGEFMKGKIVELGCPAHKVAVVRIGIPLGDIPFSYRKRPVGGEPLRILMCANFYPKKGFLRALEAFRIMLGKGFSFQAQIVGSGPQEQQMKEYVNANGLASRVTFLGSRTLPQIYQLSQNMHLFFHPSETAPDGGSEGGAPTIILEMQALGLPVIATTHADIPHIIPEANHFLAAEYDAKGLVQQFERLLAMDDWNALSDRGLKFVTEYHSNIACAARLEELYAQYNKTS</sequence>
<evidence type="ECO:0000256" key="3">
    <source>
        <dbReference type="ARBA" id="ARBA00022679"/>
    </source>
</evidence>
<evidence type="ECO:0008006" key="6">
    <source>
        <dbReference type="Google" id="ProtNLM"/>
    </source>
</evidence>
<evidence type="ECO:0000313" key="5">
    <source>
        <dbReference type="Proteomes" id="UP000246099"/>
    </source>
</evidence>
<dbReference type="Pfam" id="PF13692">
    <property type="entry name" value="Glyco_trans_1_4"/>
    <property type="match status" value="1"/>
</dbReference>
<keyword evidence="3" id="KW-0808">Transferase</keyword>
<comment type="similarity">
    <text evidence="1">Belongs to the glycosyltransferase group 1 family. Glycosyltransferase 4 subfamily.</text>
</comment>
<evidence type="ECO:0000256" key="2">
    <source>
        <dbReference type="ARBA" id="ARBA00022676"/>
    </source>
</evidence>
<protein>
    <recommendedName>
        <fullName evidence="6">Colanic acid biosynthesis glycosyltransferase WcaL</fullName>
    </recommendedName>
</protein>
<keyword evidence="5" id="KW-1185">Reference proteome</keyword>
<accession>A0ABN5LPJ4</accession>
<proteinExistence type="inferred from homology"/>
<organism evidence="4 5">
    <name type="scientific">Chitinophaga alhagiae</name>
    <dbReference type="NCBI Taxonomy" id="2203219"/>
    <lineage>
        <taxon>Bacteria</taxon>
        <taxon>Pseudomonadati</taxon>
        <taxon>Bacteroidota</taxon>
        <taxon>Chitinophagia</taxon>
        <taxon>Chitinophagales</taxon>
        <taxon>Chitinophagaceae</taxon>
        <taxon>Chitinophaga</taxon>
    </lineage>
</organism>